<proteinExistence type="predicted"/>
<organism evidence="1 2">
    <name type="scientific">Lymnaea stagnalis</name>
    <name type="common">Great pond snail</name>
    <name type="synonym">Helix stagnalis</name>
    <dbReference type="NCBI Taxonomy" id="6523"/>
    <lineage>
        <taxon>Eukaryota</taxon>
        <taxon>Metazoa</taxon>
        <taxon>Spiralia</taxon>
        <taxon>Lophotrochozoa</taxon>
        <taxon>Mollusca</taxon>
        <taxon>Gastropoda</taxon>
        <taxon>Heterobranchia</taxon>
        <taxon>Euthyneura</taxon>
        <taxon>Panpulmonata</taxon>
        <taxon>Hygrophila</taxon>
        <taxon>Lymnaeoidea</taxon>
        <taxon>Lymnaeidae</taxon>
        <taxon>Lymnaea</taxon>
    </lineage>
</organism>
<dbReference type="EMBL" id="CAXITT010001275">
    <property type="protein sequence ID" value="CAL1548322.1"/>
    <property type="molecule type" value="Genomic_DNA"/>
</dbReference>
<dbReference type="Gene3D" id="2.40.128.20">
    <property type="match status" value="1"/>
</dbReference>
<dbReference type="Proteomes" id="UP001497497">
    <property type="component" value="Unassembled WGS sequence"/>
</dbReference>
<sequence>MDAFYGTWKVQLDKTTGVAEIGKLFGWNEEKMAAVTTMEYTLLIEKTADGSRCVVDYGVVRKEFSFKLGEPFDYTGVDGTNAKCTVVVDGGQLLENFKAAEGVTWKTVREINGANMKATTTFGGNEDVKCVQELIKV</sequence>
<dbReference type="GO" id="GO:0008289">
    <property type="term" value="F:lipid binding"/>
    <property type="evidence" value="ECO:0007669"/>
    <property type="project" value="UniProtKB-KW"/>
</dbReference>
<dbReference type="AlphaFoldDB" id="A0AAV2IRG4"/>
<evidence type="ECO:0000313" key="2">
    <source>
        <dbReference type="Proteomes" id="UP001497497"/>
    </source>
</evidence>
<name>A0AAV2IRG4_LYMST</name>
<keyword evidence="2" id="KW-1185">Reference proteome</keyword>
<accession>A0AAV2IRG4</accession>
<comment type="caution">
    <text evidence="1">The sequence shown here is derived from an EMBL/GenBank/DDBJ whole genome shotgun (WGS) entry which is preliminary data.</text>
</comment>
<protein>
    <submittedName>
        <fullName evidence="1">Uncharacterized protein</fullName>
    </submittedName>
</protein>
<dbReference type="SUPFAM" id="SSF50814">
    <property type="entry name" value="Lipocalins"/>
    <property type="match status" value="1"/>
</dbReference>
<dbReference type="CDD" id="cd00742">
    <property type="entry name" value="FABP"/>
    <property type="match status" value="1"/>
</dbReference>
<dbReference type="InterPro" id="IPR012674">
    <property type="entry name" value="Calycin"/>
</dbReference>
<gene>
    <name evidence="1" type="ORF">GSLYS_00021639001</name>
</gene>
<reference evidence="1 2" key="1">
    <citation type="submission" date="2024-04" db="EMBL/GenBank/DDBJ databases">
        <authorList>
            <consortium name="Genoscope - CEA"/>
            <person name="William W."/>
        </authorList>
    </citation>
    <scope>NUCLEOTIDE SEQUENCE [LARGE SCALE GENOMIC DNA]</scope>
</reference>
<evidence type="ECO:0000313" key="1">
    <source>
        <dbReference type="EMBL" id="CAL1548322.1"/>
    </source>
</evidence>